<reference evidence="2 3" key="1">
    <citation type="journal article" date="2019" name="Int. J. Syst. Evol. Microbiol.">
        <title>The Global Catalogue of Microorganisms (GCM) 10K type strain sequencing project: providing services to taxonomists for standard genome sequencing and annotation.</title>
        <authorList>
            <consortium name="The Broad Institute Genomics Platform"/>
            <consortium name="The Broad Institute Genome Sequencing Center for Infectious Disease"/>
            <person name="Wu L."/>
            <person name="Ma J."/>
        </authorList>
    </citation>
    <scope>NUCLEOTIDE SEQUENCE [LARGE SCALE GENOMIC DNA]</scope>
    <source>
        <strain evidence="2 3">JCM 16082</strain>
    </source>
</reference>
<evidence type="ECO:0000313" key="2">
    <source>
        <dbReference type="EMBL" id="GAA0871551.1"/>
    </source>
</evidence>
<gene>
    <name evidence="2" type="ORF">GCM10009117_06970</name>
</gene>
<dbReference type="Proteomes" id="UP001500507">
    <property type="component" value="Unassembled WGS sequence"/>
</dbReference>
<name>A0ABN1MEJ5_9FLAO</name>
<comment type="caution">
    <text evidence="2">The sequence shown here is derived from an EMBL/GenBank/DDBJ whole genome shotgun (WGS) entry which is preliminary data.</text>
</comment>
<keyword evidence="1" id="KW-1133">Transmembrane helix</keyword>
<accession>A0ABN1MEJ5</accession>
<feature type="transmembrane region" description="Helical" evidence="1">
    <location>
        <begin position="5"/>
        <end position="22"/>
    </location>
</feature>
<dbReference type="EMBL" id="BAAAFG010000002">
    <property type="protein sequence ID" value="GAA0871551.1"/>
    <property type="molecule type" value="Genomic_DNA"/>
</dbReference>
<keyword evidence="1" id="KW-0472">Membrane</keyword>
<keyword evidence="3" id="KW-1185">Reference proteome</keyword>
<evidence type="ECO:0000313" key="3">
    <source>
        <dbReference type="Proteomes" id="UP001500507"/>
    </source>
</evidence>
<feature type="transmembrane region" description="Helical" evidence="1">
    <location>
        <begin position="34"/>
        <end position="52"/>
    </location>
</feature>
<dbReference type="RefSeq" id="WP_343763897.1">
    <property type="nucleotide sequence ID" value="NZ_BAAAFG010000002.1"/>
</dbReference>
<protein>
    <submittedName>
        <fullName evidence="2">Uncharacterized protein</fullName>
    </submittedName>
</protein>
<proteinExistence type="predicted"/>
<sequence length="80" mass="9242">MKKIIAILFISILISIAVGFWIKETTDVDVGKKIIGVTILFTSFIFLPLFIYTSYKGKHLKDYTLSDENIKKMRDKNNIK</sequence>
<keyword evidence="1" id="KW-0812">Transmembrane</keyword>
<organism evidence="2 3">
    <name type="scientific">Gangjinia marincola</name>
    <dbReference type="NCBI Taxonomy" id="578463"/>
    <lineage>
        <taxon>Bacteria</taxon>
        <taxon>Pseudomonadati</taxon>
        <taxon>Bacteroidota</taxon>
        <taxon>Flavobacteriia</taxon>
        <taxon>Flavobacteriales</taxon>
        <taxon>Flavobacteriaceae</taxon>
        <taxon>Gangjinia</taxon>
    </lineage>
</organism>
<evidence type="ECO:0000256" key="1">
    <source>
        <dbReference type="SAM" id="Phobius"/>
    </source>
</evidence>